<sequence length="345" mass="38596">MGKRVTIQQIAEMAGVSRGTVDRVLNHRSYVSEAVRARVEAAVAETGYISPREAYRREQDGAVRPLTLGILLPNWTGQFQEEVQEGIRQAEQELAPQHVRILQRRCRTELPQESVELLDEMVREGAEGLSICALNDPSICRRVEELADAGIPCVTFNSDLPKSRRLCFVGQDLYRAGRMAGELMSRCVRPGGLVLATVGNRRFDGHCQRLNGFLARMAERGFPAEQILTAETFNDYQTTYRVVAETLERHPDLAGIYLANLHVSGCVEAVRAAGRQGQLRVICHDINESVRRLLLEGSVDFTIPQDFRQQGYLPPFLLRDALRRGQLPPASRQDGQMSILCAENV</sequence>
<dbReference type="Gene3D" id="3.40.50.2300">
    <property type="match status" value="2"/>
</dbReference>
<dbReference type="Pfam" id="PF00356">
    <property type="entry name" value="LacI"/>
    <property type="match status" value="1"/>
</dbReference>
<dbReference type="PROSITE" id="PS50932">
    <property type="entry name" value="HTH_LACI_2"/>
    <property type="match status" value="1"/>
</dbReference>
<evidence type="ECO:0000256" key="1">
    <source>
        <dbReference type="ARBA" id="ARBA00023015"/>
    </source>
</evidence>
<gene>
    <name evidence="5" type="ORF">H9X91_11350</name>
</gene>
<dbReference type="PANTHER" id="PTHR30146:SF152">
    <property type="entry name" value="TRANSCRIPTIONAL REGULATORY PROTEIN"/>
    <property type="match status" value="1"/>
</dbReference>
<evidence type="ECO:0000313" key="5">
    <source>
        <dbReference type="EMBL" id="MBM6852033.1"/>
    </source>
</evidence>
<dbReference type="CDD" id="cd06307">
    <property type="entry name" value="PBP1_sugar_binding"/>
    <property type="match status" value="1"/>
</dbReference>
<keyword evidence="6" id="KW-1185">Reference proteome</keyword>
<dbReference type="InterPro" id="IPR025997">
    <property type="entry name" value="SBP_2_dom"/>
</dbReference>
<accession>A0ABS2FYA9</accession>
<dbReference type="SMART" id="SM00354">
    <property type="entry name" value="HTH_LACI"/>
    <property type="match status" value="1"/>
</dbReference>
<dbReference type="SUPFAM" id="SSF47413">
    <property type="entry name" value="lambda repressor-like DNA-binding domains"/>
    <property type="match status" value="1"/>
</dbReference>
<dbReference type="Proteomes" id="UP000719500">
    <property type="component" value="Unassembled WGS sequence"/>
</dbReference>
<organism evidence="5 6">
    <name type="scientific">Oscillibacter valericigenes</name>
    <dbReference type="NCBI Taxonomy" id="351091"/>
    <lineage>
        <taxon>Bacteria</taxon>
        <taxon>Bacillati</taxon>
        <taxon>Bacillota</taxon>
        <taxon>Clostridia</taxon>
        <taxon>Eubacteriales</taxon>
        <taxon>Oscillospiraceae</taxon>
        <taxon>Oscillibacter</taxon>
    </lineage>
</organism>
<keyword evidence="1" id="KW-0805">Transcription regulation</keyword>
<dbReference type="InterPro" id="IPR010982">
    <property type="entry name" value="Lambda_DNA-bd_dom_sf"/>
</dbReference>
<reference evidence="5 6" key="1">
    <citation type="journal article" date="2021" name="Sci. Rep.">
        <title>The distribution of antibiotic resistance genes in chicken gut microbiota commensals.</title>
        <authorList>
            <person name="Juricova H."/>
            <person name="Matiasovicova J."/>
            <person name="Kubasova T."/>
            <person name="Cejkova D."/>
            <person name="Rychlik I."/>
        </authorList>
    </citation>
    <scope>NUCLEOTIDE SEQUENCE [LARGE SCALE GENOMIC DNA]</scope>
    <source>
        <strain evidence="5 6">An411</strain>
    </source>
</reference>
<keyword evidence="3" id="KW-0804">Transcription</keyword>
<evidence type="ECO:0000256" key="3">
    <source>
        <dbReference type="ARBA" id="ARBA00023163"/>
    </source>
</evidence>
<evidence type="ECO:0000259" key="4">
    <source>
        <dbReference type="PROSITE" id="PS50932"/>
    </source>
</evidence>
<dbReference type="InterPro" id="IPR028082">
    <property type="entry name" value="Peripla_BP_I"/>
</dbReference>
<dbReference type="EMBL" id="JACSNX010000021">
    <property type="protein sequence ID" value="MBM6852033.1"/>
    <property type="molecule type" value="Genomic_DNA"/>
</dbReference>
<dbReference type="PANTHER" id="PTHR30146">
    <property type="entry name" value="LACI-RELATED TRANSCRIPTIONAL REPRESSOR"/>
    <property type="match status" value="1"/>
</dbReference>
<dbReference type="InterPro" id="IPR000843">
    <property type="entry name" value="HTH_LacI"/>
</dbReference>
<dbReference type="CDD" id="cd01392">
    <property type="entry name" value="HTH_LacI"/>
    <property type="match status" value="1"/>
</dbReference>
<evidence type="ECO:0000256" key="2">
    <source>
        <dbReference type="ARBA" id="ARBA00023125"/>
    </source>
</evidence>
<dbReference type="RefSeq" id="WP_204805168.1">
    <property type="nucleotide sequence ID" value="NZ_JACSNX010000021.1"/>
</dbReference>
<proteinExistence type="predicted"/>
<dbReference type="Pfam" id="PF13407">
    <property type="entry name" value="Peripla_BP_4"/>
    <property type="match status" value="1"/>
</dbReference>
<name>A0ABS2FYA9_9FIRM</name>
<keyword evidence="2" id="KW-0238">DNA-binding</keyword>
<evidence type="ECO:0000313" key="6">
    <source>
        <dbReference type="Proteomes" id="UP000719500"/>
    </source>
</evidence>
<protein>
    <submittedName>
        <fullName evidence="5">Substrate-binding domain-containing protein</fullName>
    </submittedName>
</protein>
<feature type="domain" description="HTH lacI-type" evidence="4">
    <location>
        <begin position="5"/>
        <end position="49"/>
    </location>
</feature>
<comment type="caution">
    <text evidence="5">The sequence shown here is derived from an EMBL/GenBank/DDBJ whole genome shotgun (WGS) entry which is preliminary data.</text>
</comment>
<dbReference type="Gene3D" id="1.10.260.40">
    <property type="entry name" value="lambda repressor-like DNA-binding domains"/>
    <property type="match status" value="1"/>
</dbReference>
<dbReference type="SUPFAM" id="SSF53822">
    <property type="entry name" value="Periplasmic binding protein-like I"/>
    <property type="match status" value="1"/>
</dbReference>